<sequence>MKFYVGNLNFRVTEDELRALFEPYGPINDLIILTDRETGRSRGFGFITLADDEKAKQAYDDLNQKDFEGRTLVMNEARDRNDRPTGGGYAGGGQQPARGAAGDAGYTTRSEGGYSNRTYTNNHTDPASEVVDSSGDDDEVPESGGYSGGYSRGGDA</sequence>
<dbReference type="Pfam" id="PF00076">
    <property type="entry name" value="RRM_1"/>
    <property type="match status" value="1"/>
</dbReference>
<evidence type="ECO:0000256" key="1">
    <source>
        <dbReference type="SAM" id="MobiDB-lite"/>
    </source>
</evidence>
<dbReference type="RefSeq" id="WP_184678112.1">
    <property type="nucleotide sequence ID" value="NZ_JACHGY010000001.1"/>
</dbReference>
<evidence type="ECO:0000313" key="3">
    <source>
        <dbReference type="EMBL" id="MBB6430608.1"/>
    </source>
</evidence>
<feature type="compositionally biased region" description="Low complexity" evidence="1">
    <location>
        <begin position="95"/>
        <end position="105"/>
    </location>
</feature>
<dbReference type="InterPro" id="IPR035979">
    <property type="entry name" value="RBD_domain_sf"/>
</dbReference>
<evidence type="ECO:0000313" key="4">
    <source>
        <dbReference type="Proteomes" id="UP000541810"/>
    </source>
</evidence>
<dbReference type="SUPFAM" id="SSF54928">
    <property type="entry name" value="RNA-binding domain, RBD"/>
    <property type="match status" value="1"/>
</dbReference>
<feature type="compositionally biased region" description="Gly residues" evidence="1">
    <location>
        <begin position="85"/>
        <end position="94"/>
    </location>
</feature>
<dbReference type="EMBL" id="JACHGY010000001">
    <property type="protein sequence ID" value="MBB6430608.1"/>
    <property type="molecule type" value="Genomic_DNA"/>
</dbReference>
<comment type="caution">
    <text evidence="3">The sequence shown here is derived from an EMBL/GenBank/DDBJ whole genome shotgun (WGS) entry which is preliminary data.</text>
</comment>
<feature type="domain" description="RRM" evidence="2">
    <location>
        <begin position="1"/>
        <end position="79"/>
    </location>
</feature>
<dbReference type="GO" id="GO:0003723">
    <property type="term" value="F:RNA binding"/>
    <property type="evidence" value="ECO:0007669"/>
    <property type="project" value="InterPro"/>
</dbReference>
<dbReference type="InterPro" id="IPR012677">
    <property type="entry name" value="Nucleotide-bd_a/b_plait_sf"/>
</dbReference>
<feature type="region of interest" description="Disordered" evidence="1">
    <location>
        <begin position="70"/>
        <end position="156"/>
    </location>
</feature>
<dbReference type="Gene3D" id="3.30.70.330">
    <property type="match status" value="1"/>
</dbReference>
<organism evidence="3 4">
    <name type="scientific">Algisphaera agarilytica</name>
    <dbReference type="NCBI Taxonomy" id="1385975"/>
    <lineage>
        <taxon>Bacteria</taxon>
        <taxon>Pseudomonadati</taxon>
        <taxon>Planctomycetota</taxon>
        <taxon>Phycisphaerae</taxon>
        <taxon>Phycisphaerales</taxon>
        <taxon>Phycisphaeraceae</taxon>
        <taxon>Algisphaera</taxon>
    </lineage>
</organism>
<dbReference type="PROSITE" id="PS50102">
    <property type="entry name" value="RRM"/>
    <property type="match status" value="1"/>
</dbReference>
<dbReference type="AlphaFoldDB" id="A0A7X0LM35"/>
<feature type="compositionally biased region" description="Polar residues" evidence="1">
    <location>
        <begin position="107"/>
        <end position="125"/>
    </location>
</feature>
<gene>
    <name evidence="3" type="ORF">HNQ40_002414</name>
</gene>
<dbReference type="PANTHER" id="PTHR48034">
    <property type="entry name" value="TRANSFORMER-2 SEX-DETERMINING PROTEIN-RELATED"/>
    <property type="match status" value="1"/>
</dbReference>
<dbReference type="InterPro" id="IPR050441">
    <property type="entry name" value="RBM"/>
</dbReference>
<dbReference type="SMART" id="SM00360">
    <property type="entry name" value="RRM"/>
    <property type="match status" value="1"/>
</dbReference>
<evidence type="ECO:0000259" key="2">
    <source>
        <dbReference type="PROSITE" id="PS50102"/>
    </source>
</evidence>
<keyword evidence="4" id="KW-1185">Reference proteome</keyword>
<accession>A0A7X0LM35</accession>
<dbReference type="InterPro" id="IPR000504">
    <property type="entry name" value="RRM_dom"/>
</dbReference>
<reference evidence="3 4" key="1">
    <citation type="submission" date="2020-08" db="EMBL/GenBank/DDBJ databases">
        <title>Genomic Encyclopedia of Type Strains, Phase IV (KMG-IV): sequencing the most valuable type-strain genomes for metagenomic binning, comparative biology and taxonomic classification.</title>
        <authorList>
            <person name="Goeker M."/>
        </authorList>
    </citation>
    <scope>NUCLEOTIDE SEQUENCE [LARGE SCALE GENOMIC DNA]</scope>
    <source>
        <strain evidence="3 4">DSM 103725</strain>
    </source>
</reference>
<dbReference type="Proteomes" id="UP000541810">
    <property type="component" value="Unassembled WGS sequence"/>
</dbReference>
<name>A0A7X0LM35_9BACT</name>
<feature type="compositionally biased region" description="Gly residues" evidence="1">
    <location>
        <begin position="145"/>
        <end position="156"/>
    </location>
</feature>
<proteinExistence type="predicted"/>
<protein>
    <submittedName>
        <fullName evidence="3">RNA recognition motif-containing protein</fullName>
    </submittedName>
</protein>